<dbReference type="EMBL" id="CP001681">
    <property type="protein sequence ID" value="ACU02491.1"/>
    <property type="molecule type" value="Genomic_DNA"/>
</dbReference>
<gene>
    <name evidence="1" type="ordered locus">Phep_0265</name>
</gene>
<dbReference type="STRING" id="485917.Phep_0265"/>
<evidence type="ECO:0000313" key="1">
    <source>
        <dbReference type="EMBL" id="ACU02491.1"/>
    </source>
</evidence>
<dbReference type="SUPFAM" id="SSF109854">
    <property type="entry name" value="DinB/YfiT-like putative metalloenzymes"/>
    <property type="match status" value="1"/>
</dbReference>
<dbReference type="HOGENOM" id="CLU_1617422_0_0_10"/>
<evidence type="ECO:0000313" key="2">
    <source>
        <dbReference type="Proteomes" id="UP000000852"/>
    </source>
</evidence>
<dbReference type="Proteomes" id="UP000000852">
    <property type="component" value="Chromosome"/>
</dbReference>
<organism evidence="1 2">
    <name type="scientific">Pedobacter heparinus (strain ATCC 13125 / DSM 2366 / CIP 104194 / JCM 7457 / NBRC 12017 / NCIMB 9290 / NRRL B-14731 / HIM 762-3)</name>
    <dbReference type="NCBI Taxonomy" id="485917"/>
    <lineage>
        <taxon>Bacteria</taxon>
        <taxon>Pseudomonadati</taxon>
        <taxon>Bacteroidota</taxon>
        <taxon>Sphingobacteriia</taxon>
        <taxon>Sphingobacteriales</taxon>
        <taxon>Sphingobacteriaceae</taxon>
        <taxon>Pedobacter</taxon>
    </lineage>
</organism>
<dbReference type="KEGG" id="phe:Phep_0265"/>
<dbReference type="Gene3D" id="1.20.120.450">
    <property type="entry name" value="dinb family like domain"/>
    <property type="match status" value="1"/>
</dbReference>
<protein>
    <recommendedName>
        <fullName evidence="3">DinB-like domain-containing protein</fullName>
    </recommendedName>
</protein>
<proteinExistence type="predicted"/>
<keyword evidence="2" id="KW-1185">Reference proteome</keyword>
<evidence type="ECO:0008006" key="3">
    <source>
        <dbReference type="Google" id="ProtNLM"/>
    </source>
</evidence>
<sequence length="164" mass="18987">METKTVSSKMHALVILYDMHTDFFIRALDGISDEDAHSRLNTKANHIAWLTGSLVQQRYEMAKDFGIKQQQSADELFKNHKGIQDDVTYPPLEVFKKDWKSISPLLRDALVGATEEKLATMVEMPGMEYSLYEFLTFLIYREANCIGQIALWRRLLGYEALKYE</sequence>
<dbReference type="AlphaFoldDB" id="C6XZ09"/>
<reference evidence="1 2" key="1">
    <citation type="journal article" date="2009" name="Stand. Genomic Sci.">
        <title>Complete genome sequence of Pedobacter heparinus type strain (HIM 762-3).</title>
        <authorList>
            <person name="Han C."/>
            <person name="Spring S."/>
            <person name="Lapidus A."/>
            <person name="Del Rio T.G."/>
            <person name="Tice H."/>
            <person name="Copeland A."/>
            <person name="Cheng J.F."/>
            <person name="Lucas S."/>
            <person name="Chen F."/>
            <person name="Nolan M."/>
            <person name="Bruce D."/>
            <person name="Goodwin L."/>
            <person name="Pitluck S."/>
            <person name="Ivanova N."/>
            <person name="Mavromatis K."/>
            <person name="Mikhailova N."/>
            <person name="Pati A."/>
            <person name="Chen A."/>
            <person name="Palaniappan K."/>
            <person name="Land M."/>
            <person name="Hauser L."/>
            <person name="Chang Y.J."/>
            <person name="Jeffries C.C."/>
            <person name="Saunders E."/>
            <person name="Chertkov O."/>
            <person name="Brettin T."/>
            <person name="Goker M."/>
            <person name="Rohde M."/>
            <person name="Bristow J."/>
            <person name="Eisen J.A."/>
            <person name="Markowitz V."/>
            <person name="Hugenholtz P."/>
            <person name="Kyrpides N.C."/>
            <person name="Klenk H.P."/>
            <person name="Detter J.C."/>
        </authorList>
    </citation>
    <scope>NUCLEOTIDE SEQUENCE [LARGE SCALE GENOMIC DNA]</scope>
    <source>
        <strain evidence="2">ATCC 13125 / DSM 2366 / CIP 104194 / JCM 7457 / NBRC 12017 / NCIMB 9290 / NRRL B-14731 / HIM 762-3</strain>
    </source>
</reference>
<dbReference type="InterPro" id="IPR034660">
    <property type="entry name" value="DinB/YfiT-like"/>
</dbReference>
<accession>C6XZ09</accession>
<dbReference type="eggNOG" id="ENOG502ZMPC">
    <property type="taxonomic scope" value="Bacteria"/>
</dbReference>
<dbReference type="RefSeq" id="WP_012780444.1">
    <property type="nucleotide sequence ID" value="NC_013061.1"/>
</dbReference>
<name>C6XZ09_PEDHD</name>
<dbReference type="OrthoDB" id="979560at2"/>